<name>A0A2A6B8P8_PRIPA</name>
<accession>A0A8R1V0M3</accession>
<accession>A0A2A6B8P8</accession>
<dbReference type="AlphaFoldDB" id="A0A2A6B8P8"/>
<dbReference type="Proteomes" id="UP000005239">
    <property type="component" value="Unassembled WGS sequence"/>
</dbReference>
<keyword evidence="2" id="KW-1185">Reference proteome</keyword>
<organism evidence="1 2">
    <name type="scientific">Pristionchus pacificus</name>
    <name type="common">Parasitic nematode worm</name>
    <dbReference type="NCBI Taxonomy" id="54126"/>
    <lineage>
        <taxon>Eukaryota</taxon>
        <taxon>Metazoa</taxon>
        <taxon>Ecdysozoa</taxon>
        <taxon>Nematoda</taxon>
        <taxon>Chromadorea</taxon>
        <taxon>Rhabditida</taxon>
        <taxon>Rhabditina</taxon>
        <taxon>Diplogasteromorpha</taxon>
        <taxon>Diplogasteroidea</taxon>
        <taxon>Neodiplogasteridae</taxon>
        <taxon>Pristionchus</taxon>
    </lineage>
</organism>
<evidence type="ECO:0000313" key="2">
    <source>
        <dbReference type="Proteomes" id="UP000005239"/>
    </source>
</evidence>
<dbReference type="EnsemblMetazoa" id="PPA43756.1">
    <property type="protein sequence ID" value="PPA43756.1"/>
    <property type="gene ID" value="WBGene00282125"/>
</dbReference>
<protein>
    <submittedName>
        <fullName evidence="1">Uncharacterized protein</fullName>
    </submittedName>
</protein>
<evidence type="ECO:0000313" key="1">
    <source>
        <dbReference type="EnsemblMetazoa" id="PPA43756.1"/>
    </source>
</evidence>
<proteinExistence type="predicted"/>
<reference evidence="2" key="1">
    <citation type="journal article" date="2008" name="Nat. Genet.">
        <title>The Pristionchus pacificus genome provides a unique perspective on nematode lifestyle and parasitism.</title>
        <authorList>
            <person name="Dieterich C."/>
            <person name="Clifton S.W."/>
            <person name="Schuster L.N."/>
            <person name="Chinwalla A."/>
            <person name="Delehaunty K."/>
            <person name="Dinkelacker I."/>
            <person name="Fulton L."/>
            <person name="Fulton R."/>
            <person name="Godfrey J."/>
            <person name="Minx P."/>
            <person name="Mitreva M."/>
            <person name="Roeseler W."/>
            <person name="Tian H."/>
            <person name="Witte H."/>
            <person name="Yang S.P."/>
            <person name="Wilson R.K."/>
            <person name="Sommer R.J."/>
        </authorList>
    </citation>
    <scope>NUCLEOTIDE SEQUENCE [LARGE SCALE GENOMIC DNA]</scope>
    <source>
        <strain evidence="2">PS312</strain>
    </source>
</reference>
<sequence>MSLMTPVWPKEISIKGQIEIEDRDQYSFITGWGLKEARFMADSVIIFSYKSCRKRDGVGI</sequence>
<reference evidence="1" key="2">
    <citation type="submission" date="2022-06" db="UniProtKB">
        <authorList>
            <consortium name="EnsemblMetazoa"/>
        </authorList>
    </citation>
    <scope>IDENTIFICATION</scope>
    <source>
        <strain evidence="1">PS312</strain>
    </source>
</reference>
<gene>
    <name evidence="1" type="primary">WBGene00282125</name>
</gene>